<dbReference type="Proteomes" id="UP000292120">
    <property type="component" value="Unassembled WGS sequence"/>
</dbReference>
<dbReference type="SUPFAM" id="SSF46894">
    <property type="entry name" value="C-terminal effector domain of the bipartite response regulators"/>
    <property type="match status" value="1"/>
</dbReference>
<dbReference type="Pfam" id="PF00072">
    <property type="entry name" value="Response_reg"/>
    <property type="match status" value="1"/>
</dbReference>
<dbReference type="PROSITE" id="PS50110">
    <property type="entry name" value="RESPONSE_REGULATORY"/>
    <property type="match status" value="1"/>
</dbReference>
<dbReference type="GO" id="GO:0003677">
    <property type="term" value="F:DNA binding"/>
    <property type="evidence" value="ECO:0007669"/>
    <property type="project" value="UniProtKB-KW"/>
</dbReference>
<dbReference type="GO" id="GO:0000160">
    <property type="term" value="P:phosphorelay signal transduction system"/>
    <property type="evidence" value="ECO:0007669"/>
    <property type="project" value="InterPro"/>
</dbReference>
<feature type="modified residue" description="4-aspartylphosphate" evidence="3">
    <location>
        <position position="59"/>
    </location>
</feature>
<dbReference type="InterPro" id="IPR058245">
    <property type="entry name" value="NreC/VraR/RcsB-like_REC"/>
</dbReference>
<dbReference type="PANTHER" id="PTHR43214">
    <property type="entry name" value="TWO-COMPONENT RESPONSE REGULATOR"/>
    <property type="match status" value="1"/>
</dbReference>
<keyword evidence="2" id="KW-0238">DNA-binding</keyword>
<feature type="domain" description="HTH luxR-type" evidence="4">
    <location>
        <begin position="142"/>
        <end position="207"/>
    </location>
</feature>
<dbReference type="InterPro" id="IPR016032">
    <property type="entry name" value="Sig_transdc_resp-reg_C-effctor"/>
</dbReference>
<dbReference type="SMART" id="SM00448">
    <property type="entry name" value="REC"/>
    <property type="match status" value="1"/>
</dbReference>
<dbReference type="PROSITE" id="PS50043">
    <property type="entry name" value="HTH_LUXR_2"/>
    <property type="match status" value="1"/>
</dbReference>
<dbReference type="GO" id="GO:0006355">
    <property type="term" value="P:regulation of DNA-templated transcription"/>
    <property type="evidence" value="ECO:0007669"/>
    <property type="project" value="InterPro"/>
</dbReference>
<feature type="domain" description="Response regulatory" evidence="5">
    <location>
        <begin position="8"/>
        <end position="124"/>
    </location>
</feature>
<evidence type="ECO:0000313" key="6">
    <source>
        <dbReference type="EMBL" id="TBO32834.1"/>
    </source>
</evidence>
<accession>A0A4Q9H544</accession>
<dbReference type="CDD" id="cd06170">
    <property type="entry name" value="LuxR_C_like"/>
    <property type="match status" value="1"/>
</dbReference>
<keyword evidence="7" id="KW-1185">Reference proteome</keyword>
<dbReference type="CDD" id="cd17535">
    <property type="entry name" value="REC_NarL-like"/>
    <property type="match status" value="1"/>
</dbReference>
<dbReference type="SMART" id="SM00421">
    <property type="entry name" value="HTH_LUXR"/>
    <property type="match status" value="1"/>
</dbReference>
<evidence type="ECO:0000256" key="1">
    <source>
        <dbReference type="ARBA" id="ARBA00022553"/>
    </source>
</evidence>
<dbReference type="PANTHER" id="PTHR43214:SF42">
    <property type="entry name" value="TRANSCRIPTIONAL REGULATORY PROTEIN DESR"/>
    <property type="match status" value="1"/>
</dbReference>
<protein>
    <submittedName>
        <fullName evidence="6">Response regulator transcription factor</fullName>
    </submittedName>
</protein>
<evidence type="ECO:0000256" key="2">
    <source>
        <dbReference type="ARBA" id="ARBA00023125"/>
    </source>
</evidence>
<dbReference type="AlphaFoldDB" id="A0A4Q9H544"/>
<name>A0A4Q9H544_9BURK</name>
<gene>
    <name evidence="6" type="ORF">EYS42_06590</name>
</gene>
<reference evidence="6 7" key="1">
    <citation type="submission" date="2019-02" db="EMBL/GenBank/DDBJ databases">
        <title>Aquabacterium sp. strain KMB7.</title>
        <authorList>
            <person name="Chen W.-M."/>
        </authorList>
    </citation>
    <scope>NUCLEOTIDE SEQUENCE [LARGE SCALE GENOMIC DNA]</scope>
    <source>
        <strain evidence="6 7">KMB7</strain>
    </source>
</reference>
<dbReference type="Pfam" id="PF00196">
    <property type="entry name" value="GerE"/>
    <property type="match status" value="1"/>
</dbReference>
<proteinExistence type="predicted"/>
<dbReference type="InterPro" id="IPR001789">
    <property type="entry name" value="Sig_transdc_resp-reg_receiver"/>
</dbReference>
<evidence type="ECO:0000313" key="7">
    <source>
        <dbReference type="Proteomes" id="UP000292120"/>
    </source>
</evidence>
<evidence type="ECO:0000259" key="5">
    <source>
        <dbReference type="PROSITE" id="PS50110"/>
    </source>
</evidence>
<dbReference type="SUPFAM" id="SSF52172">
    <property type="entry name" value="CheY-like"/>
    <property type="match status" value="1"/>
</dbReference>
<dbReference type="InterPro" id="IPR039420">
    <property type="entry name" value="WalR-like"/>
</dbReference>
<dbReference type="Gene3D" id="3.40.50.2300">
    <property type="match status" value="1"/>
</dbReference>
<dbReference type="PRINTS" id="PR00038">
    <property type="entry name" value="HTHLUXR"/>
</dbReference>
<comment type="caution">
    <text evidence="6">The sequence shown here is derived from an EMBL/GenBank/DDBJ whole genome shotgun (WGS) entry which is preliminary data.</text>
</comment>
<dbReference type="InterPro" id="IPR000792">
    <property type="entry name" value="Tscrpt_reg_LuxR_C"/>
</dbReference>
<evidence type="ECO:0000256" key="3">
    <source>
        <dbReference type="PROSITE-ProRule" id="PRU00169"/>
    </source>
</evidence>
<keyword evidence="1 3" id="KW-0597">Phosphoprotein</keyword>
<dbReference type="OrthoDB" id="3374006at2"/>
<sequence>MPLNPSVRVMVADDQLLVRAGIVSLLSQIDGVSPAGAVSDGQQALEACESTPPDVLLLDLQMPGPDGVAITRVLHDRQPAVKVLILSASTEAQVARNALAAGARGYVSKDFVMDELAMALKAVTAGQIYLSPSVATAVMLPASPEPVPLTPRQQDVLRGIARGLTNKEIARDMGVSLKTVAYHRAELIQRLDLHDVASLTRYALAQGLNV</sequence>
<evidence type="ECO:0000259" key="4">
    <source>
        <dbReference type="PROSITE" id="PS50043"/>
    </source>
</evidence>
<dbReference type="InterPro" id="IPR011006">
    <property type="entry name" value="CheY-like_superfamily"/>
</dbReference>
<dbReference type="RefSeq" id="WP_130967044.1">
    <property type="nucleotide sequence ID" value="NZ_SIXI01000002.1"/>
</dbReference>
<dbReference type="EMBL" id="SIXI01000002">
    <property type="protein sequence ID" value="TBO32834.1"/>
    <property type="molecule type" value="Genomic_DNA"/>
</dbReference>
<organism evidence="6 7">
    <name type="scientific">Aquabacterium lacunae</name>
    <dbReference type="NCBI Taxonomy" id="2528630"/>
    <lineage>
        <taxon>Bacteria</taxon>
        <taxon>Pseudomonadati</taxon>
        <taxon>Pseudomonadota</taxon>
        <taxon>Betaproteobacteria</taxon>
        <taxon>Burkholderiales</taxon>
        <taxon>Aquabacterium</taxon>
    </lineage>
</organism>